<name>A0AAJ7UE50_PETMA</name>
<dbReference type="InterPro" id="IPR013151">
    <property type="entry name" value="Immunoglobulin_dom"/>
</dbReference>
<feature type="domain" description="Ig-like" evidence="8">
    <location>
        <begin position="144"/>
        <end position="214"/>
    </location>
</feature>
<evidence type="ECO:0000256" key="6">
    <source>
        <dbReference type="SAM" id="Phobius"/>
    </source>
</evidence>
<evidence type="ECO:0000313" key="9">
    <source>
        <dbReference type="Proteomes" id="UP001318040"/>
    </source>
</evidence>
<dbReference type="KEGG" id="pmrn:116955893"/>
<feature type="compositionally biased region" description="Basic residues" evidence="5">
    <location>
        <begin position="374"/>
        <end position="389"/>
    </location>
</feature>
<comment type="similarity">
    <text evidence="4">Belongs to the immunoglobulin superfamily. CEA family.</text>
</comment>
<keyword evidence="3" id="KW-0393">Immunoglobulin domain</keyword>
<keyword evidence="6" id="KW-0812">Transmembrane</keyword>
<keyword evidence="9" id="KW-1185">Reference proteome</keyword>
<protein>
    <submittedName>
        <fullName evidence="10">Uncharacterized protein LOC116955893</fullName>
    </submittedName>
</protein>
<evidence type="ECO:0000259" key="8">
    <source>
        <dbReference type="PROSITE" id="PS50835"/>
    </source>
</evidence>
<organism evidence="9 10">
    <name type="scientific">Petromyzon marinus</name>
    <name type="common">Sea lamprey</name>
    <dbReference type="NCBI Taxonomy" id="7757"/>
    <lineage>
        <taxon>Eukaryota</taxon>
        <taxon>Metazoa</taxon>
        <taxon>Chordata</taxon>
        <taxon>Craniata</taxon>
        <taxon>Vertebrata</taxon>
        <taxon>Cyclostomata</taxon>
        <taxon>Hyperoartia</taxon>
        <taxon>Petromyzontiformes</taxon>
        <taxon>Petromyzontidae</taxon>
        <taxon>Petromyzon</taxon>
    </lineage>
</organism>
<dbReference type="Pfam" id="PF07686">
    <property type="entry name" value="V-set"/>
    <property type="match status" value="1"/>
</dbReference>
<dbReference type="InterPro" id="IPR003599">
    <property type="entry name" value="Ig_sub"/>
</dbReference>
<dbReference type="GeneID" id="116955893"/>
<dbReference type="InterPro" id="IPR013783">
    <property type="entry name" value="Ig-like_fold"/>
</dbReference>
<evidence type="ECO:0000256" key="4">
    <source>
        <dbReference type="ARBA" id="ARBA00038222"/>
    </source>
</evidence>
<dbReference type="RefSeq" id="XP_032833118.1">
    <property type="nucleotide sequence ID" value="XM_032977227.1"/>
</dbReference>
<proteinExistence type="inferred from homology"/>
<feature type="signal peptide" evidence="7">
    <location>
        <begin position="1"/>
        <end position="21"/>
    </location>
</feature>
<dbReference type="InterPro" id="IPR007110">
    <property type="entry name" value="Ig-like_dom"/>
</dbReference>
<feature type="chain" id="PRO_5042601087" evidence="7">
    <location>
        <begin position="22"/>
        <end position="526"/>
    </location>
</feature>
<dbReference type="PROSITE" id="PS50835">
    <property type="entry name" value="IG_LIKE"/>
    <property type="match status" value="1"/>
</dbReference>
<evidence type="ECO:0000313" key="10">
    <source>
        <dbReference type="RefSeq" id="XP_032833118.1"/>
    </source>
</evidence>
<dbReference type="AlphaFoldDB" id="A0AAJ7UE50"/>
<feature type="compositionally biased region" description="Basic and acidic residues" evidence="5">
    <location>
        <begin position="452"/>
        <end position="466"/>
    </location>
</feature>
<dbReference type="Proteomes" id="UP001318040">
    <property type="component" value="Chromosome 62"/>
</dbReference>
<dbReference type="InterPro" id="IPR013106">
    <property type="entry name" value="Ig_V-set"/>
</dbReference>
<feature type="compositionally biased region" description="Polar residues" evidence="5">
    <location>
        <begin position="419"/>
        <end position="448"/>
    </location>
</feature>
<evidence type="ECO:0000256" key="7">
    <source>
        <dbReference type="SAM" id="SignalP"/>
    </source>
</evidence>
<sequence>MGSTWFVLPLVWAAIAGPVAGVIVNTASTSVSQMVGTDAFFSVSFSGSSGSTRITWTFNNQIVEWPSNNIGANTTREEYKGRIAIYTNGSLLLQRVTLSDIGMYNVVMGDFSTDDGKANITLGVYEVIANATLQLLPPSPPKLGGSATLRCSAASVASGAGLVFSFYKYGDLLATLAPAAASPDHADYTIGNLTFSHRGSYSCRAVNPVSNRTSAPVLLELECATTSGVASLTVPSTSIISTPGLDSTLSLSYAFFGKANVSWTFGVQTVASWILPGSGAEPQEFSEGNNYVGRTAAYANGSLRIKLSQVQDRGSYKFTAMPCTGPQSSASIALTEDPWPATRSAIIGGVVGGVGGLLLLLLLLLLILMCRRKRKQKKSPPPKANKKTKAQVETVRRMEPPPEHQRPWTTGDTMGGRNGTLSTSFHPNGNAHSDTMGQSNPAYNSYTPDFSRGARGDDDWRMDRSSVRPPSVDEMSLPVGADFSYANRYSNSTKSQDPLDNVGFPDSLSELANVTSNPKFRAMTAV</sequence>
<dbReference type="PANTHER" id="PTHR44427">
    <property type="entry name" value="CARCINOEMBRYONIC ANTIGEN-RELATED CELL ADHESION MOLECULE 19"/>
    <property type="match status" value="1"/>
</dbReference>
<feature type="compositionally biased region" description="Basic and acidic residues" evidence="5">
    <location>
        <begin position="394"/>
        <end position="406"/>
    </location>
</feature>
<feature type="transmembrane region" description="Helical" evidence="6">
    <location>
        <begin position="345"/>
        <end position="368"/>
    </location>
</feature>
<dbReference type="Pfam" id="PF00047">
    <property type="entry name" value="ig"/>
    <property type="match status" value="1"/>
</dbReference>
<dbReference type="SUPFAM" id="SSF48726">
    <property type="entry name" value="Immunoglobulin"/>
    <property type="match status" value="3"/>
</dbReference>
<dbReference type="PANTHER" id="PTHR44427:SF5">
    <property type="entry name" value="V-SET AND IMMUNOGLOBULIN DOMAIN-CONTAINING PROTEIN 10-LIKE"/>
    <property type="match status" value="1"/>
</dbReference>
<accession>A0AAJ7UE50</accession>
<evidence type="ECO:0000256" key="5">
    <source>
        <dbReference type="SAM" id="MobiDB-lite"/>
    </source>
</evidence>
<dbReference type="Gene3D" id="2.60.40.10">
    <property type="entry name" value="Immunoglobulins"/>
    <property type="match status" value="3"/>
</dbReference>
<reference evidence="10" key="1">
    <citation type="submission" date="2025-08" db="UniProtKB">
        <authorList>
            <consortium name="RefSeq"/>
        </authorList>
    </citation>
    <scope>IDENTIFICATION</scope>
    <source>
        <tissue evidence="10">Sperm</tissue>
    </source>
</reference>
<keyword evidence="1 7" id="KW-0732">Signal</keyword>
<evidence type="ECO:0000256" key="3">
    <source>
        <dbReference type="ARBA" id="ARBA00023319"/>
    </source>
</evidence>
<gene>
    <name evidence="10" type="primary">LOC116955893</name>
</gene>
<dbReference type="SMART" id="SM00409">
    <property type="entry name" value="IG"/>
    <property type="match status" value="3"/>
</dbReference>
<dbReference type="InterPro" id="IPR050831">
    <property type="entry name" value="CEA_cell_adhesion"/>
</dbReference>
<evidence type="ECO:0000256" key="2">
    <source>
        <dbReference type="ARBA" id="ARBA00023180"/>
    </source>
</evidence>
<dbReference type="InterPro" id="IPR036179">
    <property type="entry name" value="Ig-like_dom_sf"/>
</dbReference>
<evidence type="ECO:0000256" key="1">
    <source>
        <dbReference type="ARBA" id="ARBA00022729"/>
    </source>
</evidence>
<feature type="region of interest" description="Disordered" evidence="5">
    <location>
        <begin position="374"/>
        <end position="477"/>
    </location>
</feature>
<keyword evidence="2" id="KW-0325">Glycoprotein</keyword>
<keyword evidence="6" id="KW-1133">Transmembrane helix</keyword>
<keyword evidence="6" id="KW-0472">Membrane</keyword>